<proteinExistence type="predicted"/>
<evidence type="ECO:0000256" key="2">
    <source>
        <dbReference type="SAM" id="Phobius"/>
    </source>
</evidence>
<comment type="caution">
    <text evidence="3">The sequence shown here is derived from an EMBL/GenBank/DDBJ whole genome shotgun (WGS) entry which is preliminary data.</text>
</comment>
<feature type="region of interest" description="Disordered" evidence="1">
    <location>
        <begin position="357"/>
        <end position="381"/>
    </location>
</feature>
<keyword evidence="2" id="KW-0812">Transmembrane</keyword>
<dbReference type="Proteomes" id="UP000280296">
    <property type="component" value="Unassembled WGS sequence"/>
</dbReference>
<feature type="transmembrane region" description="Helical" evidence="2">
    <location>
        <begin position="83"/>
        <end position="105"/>
    </location>
</feature>
<dbReference type="AlphaFoldDB" id="A0A432MPE7"/>
<keyword evidence="2" id="KW-1133">Transmembrane helix</keyword>
<organism evidence="3 4">
    <name type="scientific">Tautonia sociabilis</name>
    <dbReference type="NCBI Taxonomy" id="2080755"/>
    <lineage>
        <taxon>Bacteria</taxon>
        <taxon>Pseudomonadati</taxon>
        <taxon>Planctomycetota</taxon>
        <taxon>Planctomycetia</taxon>
        <taxon>Isosphaerales</taxon>
        <taxon>Isosphaeraceae</taxon>
        <taxon>Tautonia</taxon>
    </lineage>
</organism>
<keyword evidence="4" id="KW-1185">Reference proteome</keyword>
<keyword evidence="2" id="KW-0472">Membrane</keyword>
<feature type="region of interest" description="Disordered" evidence="1">
    <location>
        <begin position="45"/>
        <end position="74"/>
    </location>
</feature>
<name>A0A432MPE7_9BACT</name>
<evidence type="ECO:0000313" key="3">
    <source>
        <dbReference type="EMBL" id="RUL88965.1"/>
    </source>
</evidence>
<gene>
    <name evidence="3" type="ORF">TsocGM_05065</name>
</gene>
<dbReference type="EMBL" id="RYZH01000006">
    <property type="protein sequence ID" value="RUL88965.1"/>
    <property type="molecule type" value="Genomic_DNA"/>
</dbReference>
<sequence>MTIRLSCPECLTTFLTTDERLGQIVSCPKCGSSARMPATMEEVARLASGPKRRREDPPASPAVVDPVEDDHPDDRRRRRLRRLVPFVLGALAGLGVATLVLLPLLRRPEPTEAEAPRPMDPVERTARAFLDALVSRDIERIELLSTLTDPPAIASFDDAQRDPEGDETIRGSFAPIAALHRTIAESYTYDPAIGRFQNANPLGVAAEFLDEADRARQENEQADVYSRIAGGSADEQLDAAIEFAESFARLTQALPRRELVPTYEQLVRDAEPPLPPDAQALALRFGEDPDTWDDLLGRPFFTIEADGPFVLEEAEVVATVEDTLAAAGSPARRLRLRLLRFRLDAIDTGWKVVAARREDVGPSGPEPSPGAFESPGQTPSP</sequence>
<accession>A0A432MPE7</accession>
<reference evidence="3 4" key="1">
    <citation type="submission" date="2018-12" db="EMBL/GenBank/DDBJ databases">
        <authorList>
            <person name="Toschakov S.V."/>
        </authorList>
    </citation>
    <scope>NUCLEOTIDE SEQUENCE [LARGE SCALE GENOMIC DNA]</scope>
    <source>
        <strain evidence="3 4">GM2012</strain>
    </source>
</reference>
<dbReference type="OrthoDB" id="265556at2"/>
<reference evidence="3 4" key="2">
    <citation type="submission" date="2019-01" db="EMBL/GenBank/DDBJ databases">
        <title>Tautonia sociabilis, a novel thermotolerant planctomycete of Isosphaeraceae family, isolated from a 4000 m deep subterranean habitat.</title>
        <authorList>
            <person name="Kovaleva O.L."/>
            <person name="Elcheninov A.G."/>
            <person name="Van Heerden E."/>
            <person name="Toshchakov S.V."/>
            <person name="Novikov A."/>
            <person name="Bonch-Osmolovskaya E.A."/>
            <person name="Kublanov I.V."/>
        </authorList>
    </citation>
    <scope>NUCLEOTIDE SEQUENCE [LARGE SCALE GENOMIC DNA]</scope>
    <source>
        <strain evidence="3 4">GM2012</strain>
    </source>
</reference>
<evidence type="ECO:0000256" key="1">
    <source>
        <dbReference type="SAM" id="MobiDB-lite"/>
    </source>
</evidence>
<dbReference type="RefSeq" id="WP_126724217.1">
    <property type="nucleotide sequence ID" value="NZ_RYZH01000006.1"/>
</dbReference>
<protein>
    <submittedName>
        <fullName evidence="3">TFIIB-type zinc ribbon-containing protein</fullName>
    </submittedName>
</protein>
<evidence type="ECO:0000313" key="4">
    <source>
        <dbReference type="Proteomes" id="UP000280296"/>
    </source>
</evidence>